<organism evidence="1 2">
    <name type="scientific">Lophium mytilinum</name>
    <dbReference type="NCBI Taxonomy" id="390894"/>
    <lineage>
        <taxon>Eukaryota</taxon>
        <taxon>Fungi</taxon>
        <taxon>Dikarya</taxon>
        <taxon>Ascomycota</taxon>
        <taxon>Pezizomycotina</taxon>
        <taxon>Dothideomycetes</taxon>
        <taxon>Pleosporomycetidae</taxon>
        <taxon>Mytilinidiales</taxon>
        <taxon>Mytilinidiaceae</taxon>
        <taxon>Lophium</taxon>
    </lineage>
</organism>
<dbReference type="Proteomes" id="UP000799750">
    <property type="component" value="Unassembled WGS sequence"/>
</dbReference>
<dbReference type="OrthoDB" id="5420095at2759"/>
<proteinExistence type="predicted"/>
<sequence>MPASSAKRKAEPDVQLEDYAFNIFGHAMALPQEHREERVFVTALRSEFPCYEWQLRGPGRRPSAHLNEREKSAPTQGSKQYLLVGWVPGGSLYKYRNFIGRKGRSVGKTLLENVLLWDDKSDNVMVVAPILEAVPQTVTLYALVTTSNDPTSLRTAHPIDSEDVFYLPQYRDDSRI</sequence>
<keyword evidence="2" id="KW-1185">Reference proteome</keyword>
<evidence type="ECO:0000313" key="1">
    <source>
        <dbReference type="EMBL" id="KAF2491317.1"/>
    </source>
</evidence>
<accession>A0A6A6QIN2</accession>
<dbReference type="AlphaFoldDB" id="A0A6A6QIN2"/>
<gene>
    <name evidence="1" type="ORF">BU16DRAFT_529868</name>
</gene>
<protein>
    <submittedName>
        <fullName evidence="1">Uncharacterized protein</fullName>
    </submittedName>
</protein>
<name>A0A6A6QIN2_9PEZI</name>
<reference evidence="1" key="1">
    <citation type="journal article" date="2020" name="Stud. Mycol.">
        <title>101 Dothideomycetes genomes: a test case for predicting lifestyles and emergence of pathogens.</title>
        <authorList>
            <person name="Haridas S."/>
            <person name="Albert R."/>
            <person name="Binder M."/>
            <person name="Bloem J."/>
            <person name="Labutti K."/>
            <person name="Salamov A."/>
            <person name="Andreopoulos B."/>
            <person name="Baker S."/>
            <person name="Barry K."/>
            <person name="Bills G."/>
            <person name="Bluhm B."/>
            <person name="Cannon C."/>
            <person name="Castanera R."/>
            <person name="Culley D."/>
            <person name="Daum C."/>
            <person name="Ezra D."/>
            <person name="Gonzalez J."/>
            <person name="Henrissat B."/>
            <person name="Kuo A."/>
            <person name="Liang C."/>
            <person name="Lipzen A."/>
            <person name="Lutzoni F."/>
            <person name="Magnuson J."/>
            <person name="Mondo S."/>
            <person name="Nolan M."/>
            <person name="Ohm R."/>
            <person name="Pangilinan J."/>
            <person name="Park H.-J."/>
            <person name="Ramirez L."/>
            <person name="Alfaro M."/>
            <person name="Sun H."/>
            <person name="Tritt A."/>
            <person name="Yoshinaga Y."/>
            <person name="Zwiers L.-H."/>
            <person name="Turgeon B."/>
            <person name="Goodwin S."/>
            <person name="Spatafora J."/>
            <person name="Crous P."/>
            <person name="Grigoriev I."/>
        </authorList>
    </citation>
    <scope>NUCLEOTIDE SEQUENCE</scope>
    <source>
        <strain evidence="1">CBS 269.34</strain>
    </source>
</reference>
<evidence type="ECO:0000313" key="2">
    <source>
        <dbReference type="Proteomes" id="UP000799750"/>
    </source>
</evidence>
<dbReference type="EMBL" id="MU004195">
    <property type="protein sequence ID" value="KAF2491317.1"/>
    <property type="molecule type" value="Genomic_DNA"/>
</dbReference>